<proteinExistence type="predicted"/>
<dbReference type="Proteomes" id="UP000762676">
    <property type="component" value="Unassembled WGS sequence"/>
</dbReference>
<reference evidence="1 2" key="1">
    <citation type="journal article" date="2021" name="Elife">
        <title>Chloroplast acquisition without the gene transfer in kleptoplastic sea slugs, Plakobranchus ocellatus.</title>
        <authorList>
            <person name="Maeda T."/>
            <person name="Takahashi S."/>
            <person name="Yoshida T."/>
            <person name="Shimamura S."/>
            <person name="Takaki Y."/>
            <person name="Nagai Y."/>
            <person name="Toyoda A."/>
            <person name="Suzuki Y."/>
            <person name="Arimoto A."/>
            <person name="Ishii H."/>
            <person name="Satoh N."/>
            <person name="Nishiyama T."/>
            <person name="Hasebe M."/>
            <person name="Maruyama T."/>
            <person name="Minagawa J."/>
            <person name="Obokata J."/>
            <person name="Shigenobu S."/>
        </authorList>
    </citation>
    <scope>NUCLEOTIDE SEQUENCE [LARGE SCALE GENOMIC DNA]</scope>
</reference>
<dbReference type="EMBL" id="BMAT01000380">
    <property type="protein sequence ID" value="GFR65338.1"/>
    <property type="molecule type" value="Genomic_DNA"/>
</dbReference>
<dbReference type="AlphaFoldDB" id="A0AAV4EWC0"/>
<accession>A0AAV4EWC0</accession>
<protein>
    <submittedName>
        <fullName evidence="1">Uncharacterized protein</fullName>
    </submittedName>
</protein>
<evidence type="ECO:0000313" key="2">
    <source>
        <dbReference type="Proteomes" id="UP000762676"/>
    </source>
</evidence>
<organism evidence="1 2">
    <name type="scientific">Elysia marginata</name>
    <dbReference type="NCBI Taxonomy" id="1093978"/>
    <lineage>
        <taxon>Eukaryota</taxon>
        <taxon>Metazoa</taxon>
        <taxon>Spiralia</taxon>
        <taxon>Lophotrochozoa</taxon>
        <taxon>Mollusca</taxon>
        <taxon>Gastropoda</taxon>
        <taxon>Heterobranchia</taxon>
        <taxon>Euthyneura</taxon>
        <taxon>Panpulmonata</taxon>
        <taxon>Sacoglossa</taxon>
        <taxon>Placobranchoidea</taxon>
        <taxon>Plakobranchidae</taxon>
        <taxon>Elysia</taxon>
    </lineage>
</organism>
<evidence type="ECO:0000313" key="1">
    <source>
        <dbReference type="EMBL" id="GFR65338.1"/>
    </source>
</evidence>
<keyword evidence="2" id="KW-1185">Reference proteome</keyword>
<sequence length="164" mass="18982">MIQEVDSAHSSIERHLRNVEVYSPISLIRQLLAVRRSPKFRIIQMRLSDFLSFDEARVMNFSKVPFTAVKQLVYEQGKTNFVSFGRSHSVAELSCVLIIKDRRTPRGKERTPLKVEEVKPLQILKPLNKTFQLAKEKIADLRAMFVYMPKVDVDCFEAILKSSQ</sequence>
<comment type="caution">
    <text evidence="1">The sequence shown here is derived from an EMBL/GenBank/DDBJ whole genome shotgun (WGS) entry which is preliminary data.</text>
</comment>
<name>A0AAV4EWC0_9GAST</name>
<gene>
    <name evidence="1" type="ORF">ElyMa_000201300</name>
</gene>